<sequence>MLIPLFDHSQSPLPSTERLQLLSRPSKGRPAHADDMGRENMPIRQPQVTQ</sequence>
<gene>
    <name evidence="2" type="ORF">CY34DRAFT_19841</name>
</gene>
<evidence type="ECO:0000313" key="3">
    <source>
        <dbReference type="Proteomes" id="UP000054485"/>
    </source>
</evidence>
<accession>A0A0C9Z260</accession>
<reference evidence="3" key="2">
    <citation type="submission" date="2015-01" db="EMBL/GenBank/DDBJ databases">
        <title>Evolutionary Origins and Diversification of the Mycorrhizal Mutualists.</title>
        <authorList>
            <consortium name="DOE Joint Genome Institute"/>
            <consortium name="Mycorrhizal Genomics Consortium"/>
            <person name="Kohler A."/>
            <person name="Kuo A."/>
            <person name="Nagy L.G."/>
            <person name="Floudas D."/>
            <person name="Copeland A."/>
            <person name="Barry K.W."/>
            <person name="Cichocki N."/>
            <person name="Veneault-Fourrey C."/>
            <person name="LaButti K."/>
            <person name="Lindquist E.A."/>
            <person name="Lipzen A."/>
            <person name="Lundell T."/>
            <person name="Morin E."/>
            <person name="Murat C."/>
            <person name="Riley R."/>
            <person name="Ohm R."/>
            <person name="Sun H."/>
            <person name="Tunlid A."/>
            <person name="Henrissat B."/>
            <person name="Grigoriev I.V."/>
            <person name="Hibbett D.S."/>
            <person name="Martin F."/>
        </authorList>
    </citation>
    <scope>NUCLEOTIDE SEQUENCE [LARGE SCALE GENOMIC DNA]</scope>
    <source>
        <strain evidence="3">UH-Slu-Lm8-n1</strain>
    </source>
</reference>
<name>A0A0C9Z260_9AGAM</name>
<feature type="region of interest" description="Disordered" evidence="1">
    <location>
        <begin position="1"/>
        <end position="50"/>
    </location>
</feature>
<dbReference type="EMBL" id="KN836915">
    <property type="protein sequence ID" value="KIK31520.1"/>
    <property type="molecule type" value="Genomic_DNA"/>
</dbReference>
<proteinExistence type="predicted"/>
<dbReference type="AlphaFoldDB" id="A0A0C9Z260"/>
<protein>
    <submittedName>
        <fullName evidence="2">Uncharacterized protein</fullName>
    </submittedName>
</protein>
<feature type="compositionally biased region" description="Polar residues" evidence="1">
    <location>
        <begin position="8"/>
        <end position="18"/>
    </location>
</feature>
<evidence type="ECO:0000256" key="1">
    <source>
        <dbReference type="SAM" id="MobiDB-lite"/>
    </source>
</evidence>
<reference evidence="2 3" key="1">
    <citation type="submission" date="2014-04" db="EMBL/GenBank/DDBJ databases">
        <authorList>
            <consortium name="DOE Joint Genome Institute"/>
            <person name="Kuo A."/>
            <person name="Ruytinx J."/>
            <person name="Rineau F."/>
            <person name="Colpaert J."/>
            <person name="Kohler A."/>
            <person name="Nagy L.G."/>
            <person name="Floudas D."/>
            <person name="Copeland A."/>
            <person name="Barry K.W."/>
            <person name="Cichocki N."/>
            <person name="Veneault-Fourrey C."/>
            <person name="LaButti K."/>
            <person name="Lindquist E.A."/>
            <person name="Lipzen A."/>
            <person name="Lundell T."/>
            <person name="Morin E."/>
            <person name="Murat C."/>
            <person name="Sun H."/>
            <person name="Tunlid A."/>
            <person name="Henrissat B."/>
            <person name="Grigoriev I.V."/>
            <person name="Hibbett D.S."/>
            <person name="Martin F."/>
            <person name="Nordberg H.P."/>
            <person name="Cantor M.N."/>
            <person name="Hua S.X."/>
        </authorList>
    </citation>
    <scope>NUCLEOTIDE SEQUENCE [LARGE SCALE GENOMIC DNA]</scope>
    <source>
        <strain evidence="2 3">UH-Slu-Lm8-n1</strain>
    </source>
</reference>
<dbReference type="Proteomes" id="UP000054485">
    <property type="component" value="Unassembled WGS sequence"/>
</dbReference>
<dbReference type="InParanoid" id="A0A0C9Z260"/>
<keyword evidence="3" id="KW-1185">Reference proteome</keyword>
<evidence type="ECO:0000313" key="2">
    <source>
        <dbReference type="EMBL" id="KIK31520.1"/>
    </source>
</evidence>
<dbReference type="HOGENOM" id="CLU_3126027_0_0_1"/>
<organism evidence="2 3">
    <name type="scientific">Suillus luteus UH-Slu-Lm8-n1</name>
    <dbReference type="NCBI Taxonomy" id="930992"/>
    <lineage>
        <taxon>Eukaryota</taxon>
        <taxon>Fungi</taxon>
        <taxon>Dikarya</taxon>
        <taxon>Basidiomycota</taxon>
        <taxon>Agaricomycotina</taxon>
        <taxon>Agaricomycetes</taxon>
        <taxon>Agaricomycetidae</taxon>
        <taxon>Boletales</taxon>
        <taxon>Suillineae</taxon>
        <taxon>Suillaceae</taxon>
        <taxon>Suillus</taxon>
    </lineage>
</organism>